<dbReference type="PATRIC" id="fig|1121022.4.peg.4799"/>
<proteinExistence type="predicted"/>
<gene>
    <name evidence="2" type="ORF">ABENE_23475</name>
</gene>
<dbReference type="InterPro" id="IPR022225">
    <property type="entry name" value="Phage_tail_fibre_N"/>
</dbReference>
<feature type="domain" description="Phage tail fibre protein N-terminal" evidence="1">
    <location>
        <begin position="1"/>
        <end position="119"/>
    </location>
</feature>
<evidence type="ECO:0000313" key="2">
    <source>
        <dbReference type="EMBL" id="ESQ75925.1"/>
    </source>
</evidence>
<dbReference type="PANTHER" id="PTHR35191:SF1">
    <property type="entry name" value="PROPHAGE SIDE TAIL FIBER PROTEIN HOMOLOG STFQ-RELATED"/>
    <property type="match status" value="1"/>
</dbReference>
<dbReference type="eggNOG" id="COG5301">
    <property type="taxonomic scope" value="Bacteria"/>
</dbReference>
<accession>V4NRK3</accession>
<organism evidence="2 3">
    <name type="scientific">Asticcacaulis benevestitus DSM 16100 = ATCC BAA-896</name>
    <dbReference type="NCBI Taxonomy" id="1121022"/>
    <lineage>
        <taxon>Bacteria</taxon>
        <taxon>Pseudomonadati</taxon>
        <taxon>Pseudomonadota</taxon>
        <taxon>Alphaproteobacteria</taxon>
        <taxon>Caulobacterales</taxon>
        <taxon>Caulobacteraceae</taxon>
        <taxon>Asticcacaulis</taxon>
    </lineage>
</organism>
<dbReference type="EMBL" id="AWGB01000144">
    <property type="protein sequence ID" value="ESQ75925.1"/>
    <property type="molecule type" value="Genomic_DNA"/>
</dbReference>
<dbReference type="InterPro" id="IPR051934">
    <property type="entry name" value="Phage_Tail_Fiber_Structural"/>
</dbReference>
<dbReference type="Pfam" id="PF12571">
    <property type="entry name" value="Phage_tail_fib"/>
    <property type="match status" value="1"/>
</dbReference>
<dbReference type="RefSeq" id="WP_023447544.1">
    <property type="nucleotide sequence ID" value="NZ_AWGB01000144.1"/>
</dbReference>
<protein>
    <recommendedName>
        <fullName evidence="1">Phage tail fibre protein N-terminal domain-containing protein</fullName>
    </recommendedName>
</protein>
<name>V4NRK3_9CAUL</name>
<sequence length="119" mass="12388">MSKYKAIITTAGAAKIAAASAGGTQLKIVSMAVGDGNGTLPTPNPAQTKLVNEKCRAALNGLTIDKALKNHILAEMIIPANVGGFWLREMGLYDEAGTLIAVSNMAESYKPKLEEGSGR</sequence>
<dbReference type="PANTHER" id="PTHR35191">
    <property type="entry name" value="PROPHAGE SIDE TAIL FIBER PROTEIN HOMOLOG STFQ-RELATED"/>
    <property type="match status" value="1"/>
</dbReference>
<feature type="non-terminal residue" evidence="2">
    <location>
        <position position="119"/>
    </location>
</feature>
<comment type="caution">
    <text evidence="2">The sequence shown here is derived from an EMBL/GenBank/DDBJ whole genome shotgun (WGS) entry which is preliminary data.</text>
</comment>
<keyword evidence="3" id="KW-1185">Reference proteome</keyword>
<evidence type="ECO:0000259" key="1">
    <source>
        <dbReference type="Pfam" id="PF12571"/>
    </source>
</evidence>
<dbReference type="Proteomes" id="UP000017837">
    <property type="component" value="Unassembled WGS sequence"/>
</dbReference>
<reference evidence="2 3" key="1">
    <citation type="journal article" date="2014" name="Nature">
        <title>Sequential evolution of bacterial morphology by co-option of a developmental regulator.</title>
        <authorList>
            <person name="Jiang C."/>
            <person name="Brown P.J."/>
            <person name="Ducret A."/>
            <person name="Brun Y.V."/>
        </authorList>
    </citation>
    <scope>NUCLEOTIDE SEQUENCE [LARGE SCALE GENOMIC DNA]</scope>
    <source>
        <strain evidence="2 3">DSM 16100</strain>
    </source>
</reference>
<dbReference type="AlphaFoldDB" id="V4NRK3"/>
<evidence type="ECO:0000313" key="3">
    <source>
        <dbReference type="Proteomes" id="UP000017837"/>
    </source>
</evidence>